<dbReference type="InterPro" id="IPR044068">
    <property type="entry name" value="CB"/>
</dbReference>
<sequence>MEQKKQTIDELTEDFLRYLRSIRRSESTVRKYLLAWEKLKTYMAVHRKKIYTAKIGEAFLLSELGKYKFENLSVTKKNFVSKIEALDDYQNTGRVLLGIRRKPPRELHGVIGKSMMDFIDYKTTIYSLANATITYHKIYLHALNSFLREKRIRSVRRITSSEILQFAAGLNPHKPAARYVALSIFRGYMRYLFERELVSTDYSRKIPSDNYKRQPKLPSTFTKEEIEQFISSIDRGNPKGKRDYAMFLLALKLGFRSSDIANLKFENISWQTNEFNFEQKKTGKSVTLPILPEVGNAIIDYLKYGRPQSNENYCFLQILSPHDKIATHDIANSAQFYFKRANIDLRNRKHGPHALRHCFASSLLDQKTPLPVISEALGHSSTMSTMFYLRIDTLSLKQCALEVPSIPFSFYMQKGGCHE</sequence>
<dbReference type="PANTHER" id="PTHR30349">
    <property type="entry name" value="PHAGE INTEGRASE-RELATED"/>
    <property type="match status" value="1"/>
</dbReference>
<name>A0A0E9LSR3_9BACT</name>
<dbReference type="OrthoDB" id="9785687at2"/>
<reference evidence="8 9" key="1">
    <citation type="journal article" date="2015" name="Microbes Environ.">
        <title>Distribution and evolution of nitrogen fixation genes in the phylum bacteroidetes.</title>
        <authorList>
            <person name="Inoue J."/>
            <person name="Oshima K."/>
            <person name="Suda W."/>
            <person name="Sakamoto M."/>
            <person name="Iino T."/>
            <person name="Noda S."/>
            <person name="Hongoh Y."/>
            <person name="Hattori M."/>
            <person name="Ohkuma M."/>
        </authorList>
    </citation>
    <scope>NUCLEOTIDE SEQUENCE [LARGE SCALE GENOMIC DNA]</scope>
    <source>
        <strain evidence="8">JCM 15548</strain>
    </source>
</reference>
<dbReference type="InterPro" id="IPR002104">
    <property type="entry name" value="Integrase_catalytic"/>
</dbReference>
<dbReference type="GO" id="GO:0003677">
    <property type="term" value="F:DNA binding"/>
    <property type="evidence" value="ECO:0007669"/>
    <property type="project" value="UniProtKB-UniRule"/>
</dbReference>
<dbReference type="AlphaFoldDB" id="A0A0E9LSR3"/>
<dbReference type="GO" id="GO:0015074">
    <property type="term" value="P:DNA integration"/>
    <property type="evidence" value="ECO:0007669"/>
    <property type="project" value="UniProtKB-KW"/>
</dbReference>
<dbReference type="Pfam" id="PF00589">
    <property type="entry name" value="Phage_integrase"/>
    <property type="match status" value="1"/>
</dbReference>
<dbReference type="EMBL" id="BAZW01000122">
    <property type="protein sequence ID" value="GAO27865.1"/>
    <property type="molecule type" value="Genomic_DNA"/>
</dbReference>
<keyword evidence="9" id="KW-1185">Reference proteome</keyword>
<comment type="similarity">
    <text evidence="1">Belongs to the 'phage' integrase family.</text>
</comment>
<dbReference type="Gene3D" id="1.10.443.10">
    <property type="entry name" value="Intergrase catalytic core"/>
    <property type="match status" value="1"/>
</dbReference>
<dbReference type="PANTHER" id="PTHR30349:SF41">
    <property type="entry name" value="INTEGRASE_RECOMBINASE PROTEIN MJ0367-RELATED"/>
    <property type="match status" value="1"/>
</dbReference>
<dbReference type="SUPFAM" id="SSF56349">
    <property type="entry name" value="DNA breaking-rejoining enzymes"/>
    <property type="match status" value="1"/>
</dbReference>
<comment type="caution">
    <text evidence="8">The sequence shown here is derived from an EMBL/GenBank/DDBJ whole genome shotgun (WGS) entry which is preliminary data.</text>
</comment>
<feature type="domain" description="Tyr recombinase" evidence="6">
    <location>
        <begin position="216"/>
        <end position="401"/>
    </location>
</feature>
<keyword evidence="4" id="KW-0233">DNA recombination</keyword>
<dbReference type="InterPro" id="IPR013762">
    <property type="entry name" value="Integrase-like_cat_sf"/>
</dbReference>
<evidence type="ECO:0000256" key="5">
    <source>
        <dbReference type="PROSITE-ProRule" id="PRU01248"/>
    </source>
</evidence>
<evidence type="ECO:0000256" key="2">
    <source>
        <dbReference type="ARBA" id="ARBA00022908"/>
    </source>
</evidence>
<dbReference type="Gene3D" id="1.10.150.130">
    <property type="match status" value="1"/>
</dbReference>
<dbReference type="Proteomes" id="UP000032900">
    <property type="component" value="Unassembled WGS sequence"/>
</dbReference>
<keyword evidence="2" id="KW-0229">DNA integration</keyword>
<dbReference type="PROSITE" id="PS51898">
    <property type="entry name" value="TYR_RECOMBINASE"/>
    <property type="match status" value="1"/>
</dbReference>
<evidence type="ECO:0000313" key="9">
    <source>
        <dbReference type="Proteomes" id="UP000032900"/>
    </source>
</evidence>
<organism evidence="8 9">
    <name type="scientific">Geofilum rubicundum JCM 15548</name>
    <dbReference type="NCBI Taxonomy" id="1236989"/>
    <lineage>
        <taxon>Bacteria</taxon>
        <taxon>Pseudomonadati</taxon>
        <taxon>Bacteroidota</taxon>
        <taxon>Bacteroidia</taxon>
        <taxon>Marinilabiliales</taxon>
        <taxon>Marinilabiliaceae</taxon>
        <taxon>Geofilum</taxon>
    </lineage>
</organism>
<evidence type="ECO:0000256" key="3">
    <source>
        <dbReference type="ARBA" id="ARBA00023125"/>
    </source>
</evidence>
<dbReference type="InterPro" id="IPR011010">
    <property type="entry name" value="DNA_brk_join_enz"/>
</dbReference>
<feature type="domain" description="Core-binding (CB)" evidence="7">
    <location>
        <begin position="6"/>
        <end position="148"/>
    </location>
</feature>
<dbReference type="InterPro" id="IPR050090">
    <property type="entry name" value="Tyrosine_recombinase_XerCD"/>
</dbReference>
<accession>A0A0E9LSR3</accession>
<dbReference type="PROSITE" id="PS51900">
    <property type="entry name" value="CB"/>
    <property type="match status" value="1"/>
</dbReference>
<dbReference type="STRING" id="1236989.JCM15548_14727"/>
<evidence type="ECO:0000256" key="1">
    <source>
        <dbReference type="ARBA" id="ARBA00008857"/>
    </source>
</evidence>
<dbReference type="CDD" id="cd01188">
    <property type="entry name" value="INT_RitA_C_like"/>
    <property type="match status" value="1"/>
</dbReference>
<evidence type="ECO:0000259" key="6">
    <source>
        <dbReference type="PROSITE" id="PS51898"/>
    </source>
</evidence>
<gene>
    <name evidence="8" type="ORF">JCM15548_14727</name>
</gene>
<dbReference type="RefSeq" id="WP_062128986.1">
    <property type="nucleotide sequence ID" value="NZ_BAZW01000122.1"/>
</dbReference>
<proteinExistence type="inferred from homology"/>
<dbReference type="InterPro" id="IPR010998">
    <property type="entry name" value="Integrase_recombinase_N"/>
</dbReference>
<evidence type="ECO:0000313" key="8">
    <source>
        <dbReference type="EMBL" id="GAO27865.1"/>
    </source>
</evidence>
<keyword evidence="3 5" id="KW-0238">DNA-binding</keyword>
<dbReference type="GO" id="GO:0006310">
    <property type="term" value="P:DNA recombination"/>
    <property type="evidence" value="ECO:0007669"/>
    <property type="project" value="UniProtKB-KW"/>
</dbReference>
<evidence type="ECO:0000256" key="4">
    <source>
        <dbReference type="ARBA" id="ARBA00023172"/>
    </source>
</evidence>
<protein>
    <submittedName>
        <fullName evidence="8">Putative integrase/recombinase</fullName>
    </submittedName>
</protein>
<evidence type="ECO:0000259" key="7">
    <source>
        <dbReference type="PROSITE" id="PS51900"/>
    </source>
</evidence>